<reference evidence="1" key="1">
    <citation type="submission" date="2024-05" db="EMBL/GenBank/DDBJ databases">
        <title>Draft genome sequence of Pseudomonas iranensis M7D1.</title>
        <authorList>
            <person name="Miller S.L."/>
            <person name="Nsubuga A."/>
            <person name="Lu N."/>
            <person name="King J."/>
            <person name="Shears P."/>
            <person name="Lawson P.A."/>
        </authorList>
    </citation>
    <scope>NUCLEOTIDE SEQUENCE</scope>
    <source>
        <strain evidence="1">M7D1</strain>
    </source>
</reference>
<dbReference type="AlphaFoldDB" id="A0AAU7EV46"/>
<dbReference type="EMBL" id="CP157354">
    <property type="protein sequence ID" value="XBL96101.1"/>
    <property type="molecule type" value="Genomic_DNA"/>
</dbReference>
<sequence>MVFSFDRKRGGRIDARVEKLGIIRCEDGLANLSRQLMDLW</sequence>
<gene>
    <name evidence="1" type="ORF">ABHN08_26125</name>
</gene>
<protein>
    <submittedName>
        <fullName evidence="1">Uncharacterized protein</fullName>
    </submittedName>
</protein>
<organism evidence="1">
    <name type="scientific">Pseudomonas iranensis</name>
    <dbReference type="NCBI Taxonomy" id="2745503"/>
    <lineage>
        <taxon>Bacteria</taxon>
        <taxon>Pseudomonadati</taxon>
        <taxon>Pseudomonadota</taxon>
        <taxon>Gammaproteobacteria</taxon>
        <taxon>Pseudomonadales</taxon>
        <taxon>Pseudomonadaceae</taxon>
        <taxon>Pseudomonas</taxon>
    </lineage>
</organism>
<proteinExistence type="predicted"/>
<accession>A0AAU7EV46</accession>
<evidence type="ECO:0000313" key="1">
    <source>
        <dbReference type="EMBL" id="XBL96101.1"/>
    </source>
</evidence>
<name>A0AAU7EV46_9PSED</name>